<dbReference type="Pfam" id="PF15008">
    <property type="entry name" value="DUF4518"/>
    <property type="match status" value="1"/>
</dbReference>
<dbReference type="Gene3D" id="3.10.450.50">
    <property type="match status" value="1"/>
</dbReference>
<dbReference type="PROSITE" id="PS50177">
    <property type="entry name" value="NTF2_DOMAIN"/>
    <property type="match status" value="1"/>
</dbReference>
<evidence type="ECO:0000313" key="2">
    <source>
        <dbReference type="EMBL" id="CAC5378235.1"/>
    </source>
</evidence>
<accession>A0A6J8B310</accession>
<dbReference type="InterPro" id="IPR026698">
    <property type="entry name" value="UPF_C3orf38"/>
</dbReference>
<gene>
    <name evidence="2" type="ORF">MCOR_14453</name>
</gene>
<evidence type="ECO:0000259" key="1">
    <source>
        <dbReference type="PROSITE" id="PS50177"/>
    </source>
</evidence>
<organism evidence="2 3">
    <name type="scientific">Mytilus coruscus</name>
    <name type="common">Sea mussel</name>
    <dbReference type="NCBI Taxonomy" id="42192"/>
    <lineage>
        <taxon>Eukaryota</taxon>
        <taxon>Metazoa</taxon>
        <taxon>Spiralia</taxon>
        <taxon>Lophotrochozoa</taxon>
        <taxon>Mollusca</taxon>
        <taxon>Bivalvia</taxon>
        <taxon>Autobranchia</taxon>
        <taxon>Pteriomorphia</taxon>
        <taxon>Mytilida</taxon>
        <taxon>Mytiloidea</taxon>
        <taxon>Mytilidae</taxon>
        <taxon>Mytilinae</taxon>
        <taxon>Mytilus</taxon>
    </lineage>
</organism>
<dbReference type="SUPFAM" id="SSF54427">
    <property type="entry name" value="NTF2-like"/>
    <property type="match status" value="1"/>
</dbReference>
<dbReference type="AlphaFoldDB" id="A0A6J8B310"/>
<dbReference type="InterPro" id="IPR032710">
    <property type="entry name" value="NTF2-like_dom_sf"/>
</dbReference>
<dbReference type="Proteomes" id="UP000507470">
    <property type="component" value="Unassembled WGS sequence"/>
</dbReference>
<feature type="domain" description="NTF2" evidence="1">
    <location>
        <begin position="163"/>
        <end position="298"/>
    </location>
</feature>
<evidence type="ECO:0000313" key="3">
    <source>
        <dbReference type="Proteomes" id="UP000507470"/>
    </source>
</evidence>
<dbReference type="EMBL" id="CACVKT020002520">
    <property type="protein sequence ID" value="CAC5378235.1"/>
    <property type="molecule type" value="Genomic_DNA"/>
</dbReference>
<keyword evidence="3" id="KW-1185">Reference proteome</keyword>
<dbReference type="PANTHER" id="PTHR21084:SF1">
    <property type="entry name" value="DENSE INCISORS"/>
    <property type="match status" value="1"/>
</dbReference>
<name>A0A6J8B310_MYTCO</name>
<proteinExistence type="predicted"/>
<sequence>MNEKEKLGCREILENIQTEELRLLTDTVTKKLIKVSSRSEAISAILTYSQSSCELLKRKKIKRDLLFKYLVDKGIVVSVSSDKRTIIERLLKTWGTKNITALMMHYDEDMPSSSSSENFSEPQRNQVMIPQANKTELTTLPGSSNHSNACESASSNATDLQLLGETFARWFYKVLNSQNPHMGVNAEEFGPCHFWDEAKLMLLIVTDDQSTKDELSGSQLVSDRLLSFTKSEFLIFNPNISRDGVFVKSERHGMVVVLVCGTIHRQNQHLGVFDQMFGLVKDPRFNDNYKIKLTKLKLHNINVDHVPALKDRPESEIKDLIAV</sequence>
<reference evidence="2 3" key="1">
    <citation type="submission" date="2020-06" db="EMBL/GenBank/DDBJ databases">
        <authorList>
            <person name="Li R."/>
            <person name="Bekaert M."/>
        </authorList>
    </citation>
    <scope>NUCLEOTIDE SEQUENCE [LARGE SCALE GENOMIC DNA]</scope>
    <source>
        <strain evidence="3">wild</strain>
    </source>
</reference>
<dbReference type="OrthoDB" id="6407068at2759"/>
<protein>
    <recommendedName>
        <fullName evidence="1">NTF2 domain-containing protein</fullName>
    </recommendedName>
</protein>
<dbReference type="PANTHER" id="PTHR21084">
    <property type="entry name" value="DENSE INCISORS"/>
    <property type="match status" value="1"/>
</dbReference>
<dbReference type="InterPro" id="IPR018222">
    <property type="entry name" value="Nuclear_transport_factor_2_euk"/>
</dbReference>